<evidence type="ECO:0000256" key="6">
    <source>
        <dbReference type="ARBA" id="ARBA00023015"/>
    </source>
</evidence>
<feature type="compositionally biased region" description="Polar residues" evidence="9">
    <location>
        <begin position="74"/>
        <end position="106"/>
    </location>
</feature>
<evidence type="ECO:0000256" key="1">
    <source>
        <dbReference type="ARBA" id="ARBA00004123"/>
    </source>
</evidence>
<keyword evidence="7" id="KW-0804">Transcription</keyword>
<evidence type="ECO:0000256" key="8">
    <source>
        <dbReference type="ARBA" id="ARBA00023242"/>
    </source>
</evidence>
<evidence type="ECO:0000256" key="3">
    <source>
        <dbReference type="ARBA" id="ARBA00006922"/>
    </source>
</evidence>
<keyword evidence="6" id="KW-0805">Transcription regulation</keyword>
<feature type="region of interest" description="Disordered" evidence="9">
    <location>
        <begin position="158"/>
        <end position="219"/>
    </location>
</feature>
<gene>
    <name evidence="10" type="ORF">BDQ12DRAFT_726676</name>
</gene>
<dbReference type="AlphaFoldDB" id="A0A5C3LPV6"/>
<evidence type="ECO:0000256" key="7">
    <source>
        <dbReference type="ARBA" id="ARBA00023163"/>
    </source>
</evidence>
<feature type="compositionally biased region" description="Polar residues" evidence="9">
    <location>
        <begin position="293"/>
        <end position="312"/>
    </location>
</feature>
<feature type="compositionally biased region" description="Basic and acidic residues" evidence="9">
    <location>
        <begin position="13"/>
        <end position="25"/>
    </location>
</feature>
<feature type="compositionally biased region" description="Basic and acidic residues" evidence="9">
    <location>
        <begin position="159"/>
        <end position="171"/>
    </location>
</feature>
<dbReference type="Proteomes" id="UP000308652">
    <property type="component" value="Unassembled WGS sequence"/>
</dbReference>
<evidence type="ECO:0000256" key="2">
    <source>
        <dbReference type="ARBA" id="ARBA00004496"/>
    </source>
</evidence>
<proteinExistence type="inferred from homology"/>
<dbReference type="GO" id="GO:0005737">
    <property type="term" value="C:cytoplasm"/>
    <property type="evidence" value="ECO:0007669"/>
    <property type="project" value="UniProtKB-SubCell"/>
</dbReference>
<feature type="compositionally biased region" description="Low complexity" evidence="9">
    <location>
        <begin position="1"/>
        <end position="12"/>
    </location>
</feature>
<feature type="region of interest" description="Disordered" evidence="9">
    <location>
        <begin position="289"/>
        <end position="312"/>
    </location>
</feature>
<evidence type="ECO:0000256" key="4">
    <source>
        <dbReference type="ARBA" id="ARBA00022490"/>
    </source>
</evidence>
<evidence type="ECO:0000256" key="9">
    <source>
        <dbReference type="SAM" id="MobiDB-lite"/>
    </source>
</evidence>
<dbReference type="STRING" id="68775.A0A5C3LPV6"/>
<keyword evidence="11" id="KW-1185">Reference proteome</keyword>
<dbReference type="EMBL" id="ML213629">
    <property type="protein sequence ID" value="TFK34627.1"/>
    <property type="molecule type" value="Genomic_DNA"/>
</dbReference>
<dbReference type="GO" id="GO:0005634">
    <property type="term" value="C:nucleus"/>
    <property type="evidence" value="ECO:0007669"/>
    <property type="project" value="UniProtKB-SubCell"/>
</dbReference>
<evidence type="ECO:0000313" key="10">
    <source>
        <dbReference type="EMBL" id="TFK34627.1"/>
    </source>
</evidence>
<accession>A0A5C3LPV6</accession>
<feature type="region of interest" description="Disordered" evidence="9">
    <location>
        <begin position="68"/>
        <end position="106"/>
    </location>
</feature>
<keyword evidence="5" id="KW-0678">Repressor</keyword>
<keyword evidence="8" id="KW-0539">Nucleus</keyword>
<feature type="region of interest" description="Disordered" evidence="9">
    <location>
        <begin position="1"/>
        <end position="25"/>
    </location>
</feature>
<protein>
    <submittedName>
        <fullName evidence="10">Uncharacterized protein</fullName>
    </submittedName>
</protein>
<dbReference type="Pfam" id="PF08528">
    <property type="entry name" value="Whi5"/>
    <property type="match status" value="1"/>
</dbReference>
<comment type="subcellular location">
    <subcellularLocation>
        <location evidence="2">Cytoplasm</location>
    </subcellularLocation>
    <subcellularLocation>
        <location evidence="1">Nucleus</location>
    </subcellularLocation>
</comment>
<comment type="similarity">
    <text evidence="3">Belongs to the WHI5/NRM1 family.</text>
</comment>
<reference evidence="10 11" key="1">
    <citation type="journal article" date="2019" name="Nat. Ecol. Evol.">
        <title>Megaphylogeny resolves global patterns of mushroom evolution.</title>
        <authorList>
            <person name="Varga T."/>
            <person name="Krizsan K."/>
            <person name="Foldi C."/>
            <person name="Dima B."/>
            <person name="Sanchez-Garcia M."/>
            <person name="Sanchez-Ramirez S."/>
            <person name="Szollosi G.J."/>
            <person name="Szarkandi J.G."/>
            <person name="Papp V."/>
            <person name="Albert L."/>
            <person name="Andreopoulos W."/>
            <person name="Angelini C."/>
            <person name="Antonin V."/>
            <person name="Barry K.W."/>
            <person name="Bougher N.L."/>
            <person name="Buchanan P."/>
            <person name="Buyck B."/>
            <person name="Bense V."/>
            <person name="Catcheside P."/>
            <person name="Chovatia M."/>
            <person name="Cooper J."/>
            <person name="Damon W."/>
            <person name="Desjardin D."/>
            <person name="Finy P."/>
            <person name="Geml J."/>
            <person name="Haridas S."/>
            <person name="Hughes K."/>
            <person name="Justo A."/>
            <person name="Karasinski D."/>
            <person name="Kautmanova I."/>
            <person name="Kiss B."/>
            <person name="Kocsube S."/>
            <person name="Kotiranta H."/>
            <person name="LaButti K.M."/>
            <person name="Lechner B.E."/>
            <person name="Liimatainen K."/>
            <person name="Lipzen A."/>
            <person name="Lukacs Z."/>
            <person name="Mihaltcheva S."/>
            <person name="Morgado L.N."/>
            <person name="Niskanen T."/>
            <person name="Noordeloos M.E."/>
            <person name="Ohm R.A."/>
            <person name="Ortiz-Santana B."/>
            <person name="Ovrebo C."/>
            <person name="Racz N."/>
            <person name="Riley R."/>
            <person name="Savchenko A."/>
            <person name="Shiryaev A."/>
            <person name="Soop K."/>
            <person name="Spirin V."/>
            <person name="Szebenyi C."/>
            <person name="Tomsovsky M."/>
            <person name="Tulloss R.E."/>
            <person name="Uehling J."/>
            <person name="Grigoriev I.V."/>
            <person name="Vagvolgyi C."/>
            <person name="Papp T."/>
            <person name="Martin F.M."/>
            <person name="Miettinen O."/>
            <person name="Hibbett D.S."/>
            <person name="Nagy L.G."/>
        </authorList>
    </citation>
    <scope>NUCLEOTIDE SEQUENCE [LARGE SCALE GENOMIC DNA]</scope>
    <source>
        <strain evidence="10 11">CBS 166.37</strain>
    </source>
</reference>
<organism evidence="10 11">
    <name type="scientific">Crucibulum laeve</name>
    <dbReference type="NCBI Taxonomy" id="68775"/>
    <lineage>
        <taxon>Eukaryota</taxon>
        <taxon>Fungi</taxon>
        <taxon>Dikarya</taxon>
        <taxon>Basidiomycota</taxon>
        <taxon>Agaricomycotina</taxon>
        <taxon>Agaricomycetes</taxon>
        <taxon>Agaricomycetidae</taxon>
        <taxon>Agaricales</taxon>
        <taxon>Agaricineae</taxon>
        <taxon>Nidulariaceae</taxon>
        <taxon>Crucibulum</taxon>
    </lineage>
</organism>
<dbReference type="InterPro" id="IPR013734">
    <property type="entry name" value="TF_Nrm1/Whi5"/>
</dbReference>
<feature type="region of interest" description="Disordered" evidence="9">
    <location>
        <begin position="124"/>
        <end position="144"/>
    </location>
</feature>
<evidence type="ECO:0000313" key="11">
    <source>
        <dbReference type="Proteomes" id="UP000308652"/>
    </source>
</evidence>
<keyword evidence="4" id="KW-0963">Cytoplasm</keyword>
<sequence length="312" mass="33450">MVSTTSASTQASESEKKRKVSTEKAKASLLSQQLQMRLQYARLKVEHGWQKQNLNEVENLYFRHSHQRGPKLPQITSSPNQCDTTPFNSTAPNPQTASSLSFRLSRNEGSLSSNEITLAVSSLNTDAHPQPTPITQHDPVIDPSLLPLSMEGLISMDAGRNEKPAGSEPADHATNTRTGLPSPPHEPNYSNNHYPSIKPTRNRLSRPQASGKGAPPLTAQDIHGFGTSSLTYDSFWSSHAGPTTLARSFRAPMDIMTGVSQLQNVYGHAAGANMGYPPSSAGSLYTAAGPFSTDASGRPQSVGVSSFAQGVQ</sequence>
<evidence type="ECO:0000256" key="5">
    <source>
        <dbReference type="ARBA" id="ARBA00022491"/>
    </source>
</evidence>
<dbReference type="OrthoDB" id="2359117at2759"/>
<name>A0A5C3LPV6_9AGAR</name>